<evidence type="ECO:0000313" key="6">
    <source>
        <dbReference type="EMBL" id="MBO8448388.1"/>
    </source>
</evidence>
<keyword evidence="4" id="KW-0732">Signal</keyword>
<name>A0A9D9EK11_9BACT</name>
<feature type="signal peptide" evidence="4">
    <location>
        <begin position="1"/>
        <end position="28"/>
    </location>
</feature>
<comment type="caution">
    <text evidence="6">The sequence shown here is derived from an EMBL/GenBank/DDBJ whole genome shotgun (WGS) entry which is preliminary data.</text>
</comment>
<keyword evidence="2" id="KW-0378">Hydrolase</keyword>
<dbReference type="InterPro" id="IPR017850">
    <property type="entry name" value="Alkaline_phosphatase_core_sf"/>
</dbReference>
<feature type="domain" description="Sulfatase N-terminal" evidence="5">
    <location>
        <begin position="34"/>
        <end position="376"/>
    </location>
</feature>
<evidence type="ECO:0000259" key="5">
    <source>
        <dbReference type="Pfam" id="PF00884"/>
    </source>
</evidence>
<dbReference type="Gene3D" id="3.30.1120.10">
    <property type="match status" value="1"/>
</dbReference>
<protein>
    <submittedName>
        <fullName evidence="6">Arylsulfatase</fullName>
    </submittedName>
</protein>
<evidence type="ECO:0000256" key="2">
    <source>
        <dbReference type="ARBA" id="ARBA00022801"/>
    </source>
</evidence>
<evidence type="ECO:0000256" key="3">
    <source>
        <dbReference type="PIRSR" id="PIRSR600917-52"/>
    </source>
</evidence>
<dbReference type="PANTHER" id="PTHR43751">
    <property type="entry name" value="SULFATASE"/>
    <property type="match status" value="1"/>
</dbReference>
<feature type="chain" id="PRO_5038767784" evidence="4">
    <location>
        <begin position="29"/>
        <end position="481"/>
    </location>
</feature>
<dbReference type="PROSITE" id="PS00523">
    <property type="entry name" value="SULFATASE_1"/>
    <property type="match status" value="1"/>
</dbReference>
<dbReference type="InterPro" id="IPR000917">
    <property type="entry name" value="Sulfatase_N"/>
</dbReference>
<dbReference type="AlphaFoldDB" id="A0A9D9EK11"/>
<comment type="PTM">
    <text evidence="3">The conversion to 3-oxoalanine (also known as C-formylglycine, FGly), of a serine or cysteine residue in prokaryotes and of a cysteine residue in eukaryotes, is critical for catalytic activity.</text>
</comment>
<dbReference type="EMBL" id="JADIMQ010000052">
    <property type="protein sequence ID" value="MBO8448388.1"/>
    <property type="molecule type" value="Genomic_DNA"/>
</dbReference>
<gene>
    <name evidence="6" type="ORF">IAC29_03850</name>
</gene>
<dbReference type="Pfam" id="PF00884">
    <property type="entry name" value="Sulfatase"/>
    <property type="match status" value="1"/>
</dbReference>
<comment type="similarity">
    <text evidence="1">Belongs to the sulfatase family.</text>
</comment>
<evidence type="ECO:0000256" key="4">
    <source>
        <dbReference type="SAM" id="SignalP"/>
    </source>
</evidence>
<dbReference type="Proteomes" id="UP000810252">
    <property type="component" value="Unassembled WGS sequence"/>
</dbReference>
<accession>A0A9D9EK11</accession>
<dbReference type="GO" id="GO:0016787">
    <property type="term" value="F:hydrolase activity"/>
    <property type="evidence" value="ECO:0007669"/>
    <property type="project" value="UniProtKB-KW"/>
</dbReference>
<sequence>MKITVRTSLSLPSLCAAAFVMSSCGGDAGTSVPPNVVFILADDLGYGDLSCLGQTRFHTPNIDSLAARGMIFTQHYAGTAVSAPSRSCLVTGQHTGHTPIRGNKEYPVEGQYPIPGDTYNIFRMFASRGYSTGVFGKWGLGAPGTEGAPEAQGVDEFFGYNCQRLAHNYYPGHLWHNSTKIVLEGNSGHGEGDYAPYLIHEKALEFIRGHRDKPFFLWYTTTIPHAELKLPEAEMAALEGSPSMQPEKSYKGCDDGPEYKVGGYGSQQNAHAAFASMVTLLDRQVGEICSLIDSLGLSGNTMIVFTSDNGPHLEGGADPDFFDSNGPFRGYKRDLYEGGIRVPFIVKWPGKVQAGSSCSHVSAFWDFLPTAAEITGAEIPQDVKIDGISYLPSLVGSGKQEEHGYMYWEFHESGGRQALRKDDWKAVRYNVSGGGPLQLYDLSSDIGETHDVASGHPDLVQELDSLMSAARTPSALFNFSD</sequence>
<dbReference type="SUPFAM" id="SSF53649">
    <property type="entry name" value="Alkaline phosphatase-like"/>
    <property type="match status" value="1"/>
</dbReference>
<dbReference type="PANTHER" id="PTHR43751:SF3">
    <property type="entry name" value="SULFATASE N-TERMINAL DOMAIN-CONTAINING PROTEIN"/>
    <property type="match status" value="1"/>
</dbReference>
<organism evidence="6 7">
    <name type="scientific">Candidatus Cryptobacteroides merdigallinarum</name>
    <dbReference type="NCBI Taxonomy" id="2840770"/>
    <lineage>
        <taxon>Bacteria</taxon>
        <taxon>Pseudomonadati</taxon>
        <taxon>Bacteroidota</taxon>
        <taxon>Bacteroidia</taxon>
        <taxon>Bacteroidales</taxon>
        <taxon>Candidatus Cryptobacteroides</taxon>
    </lineage>
</organism>
<dbReference type="CDD" id="cd16145">
    <property type="entry name" value="ARS_like"/>
    <property type="match status" value="1"/>
</dbReference>
<dbReference type="InterPro" id="IPR052701">
    <property type="entry name" value="GAG_Ulvan_Degrading_Sulfatases"/>
</dbReference>
<dbReference type="Gene3D" id="3.40.720.10">
    <property type="entry name" value="Alkaline Phosphatase, subunit A"/>
    <property type="match status" value="1"/>
</dbReference>
<reference evidence="6" key="2">
    <citation type="journal article" date="2021" name="PeerJ">
        <title>Extensive microbial diversity within the chicken gut microbiome revealed by metagenomics and culture.</title>
        <authorList>
            <person name="Gilroy R."/>
            <person name="Ravi A."/>
            <person name="Getino M."/>
            <person name="Pursley I."/>
            <person name="Horton D.L."/>
            <person name="Alikhan N.F."/>
            <person name="Baker D."/>
            <person name="Gharbi K."/>
            <person name="Hall N."/>
            <person name="Watson M."/>
            <person name="Adriaenssens E.M."/>
            <person name="Foster-Nyarko E."/>
            <person name="Jarju S."/>
            <person name="Secka A."/>
            <person name="Antonio M."/>
            <person name="Oren A."/>
            <person name="Chaudhuri R.R."/>
            <person name="La Ragione R."/>
            <person name="Hildebrand F."/>
            <person name="Pallen M.J."/>
        </authorList>
    </citation>
    <scope>NUCLEOTIDE SEQUENCE</scope>
    <source>
        <strain evidence="6">20514</strain>
    </source>
</reference>
<dbReference type="InterPro" id="IPR024607">
    <property type="entry name" value="Sulfatase_CS"/>
</dbReference>
<feature type="modified residue" description="3-oxoalanine (Ser)" evidence="3">
    <location>
        <position position="82"/>
    </location>
</feature>
<proteinExistence type="inferred from homology"/>
<evidence type="ECO:0000313" key="7">
    <source>
        <dbReference type="Proteomes" id="UP000810252"/>
    </source>
</evidence>
<dbReference type="PROSITE" id="PS51257">
    <property type="entry name" value="PROKAR_LIPOPROTEIN"/>
    <property type="match status" value="1"/>
</dbReference>
<reference evidence="6" key="1">
    <citation type="submission" date="2020-10" db="EMBL/GenBank/DDBJ databases">
        <authorList>
            <person name="Gilroy R."/>
        </authorList>
    </citation>
    <scope>NUCLEOTIDE SEQUENCE</scope>
    <source>
        <strain evidence="6">20514</strain>
    </source>
</reference>
<evidence type="ECO:0000256" key="1">
    <source>
        <dbReference type="ARBA" id="ARBA00008779"/>
    </source>
</evidence>